<dbReference type="SMART" id="SM00829">
    <property type="entry name" value="PKS_ER"/>
    <property type="match status" value="1"/>
</dbReference>
<dbReference type="SUPFAM" id="SSF50129">
    <property type="entry name" value="GroES-like"/>
    <property type="match status" value="1"/>
</dbReference>
<protein>
    <submittedName>
        <fullName evidence="2">NADPH:quinone reductase</fullName>
    </submittedName>
</protein>
<dbReference type="InterPro" id="IPR013154">
    <property type="entry name" value="ADH-like_N"/>
</dbReference>
<gene>
    <name evidence="2" type="ORF">SAMN02745121_02840</name>
</gene>
<reference evidence="3" key="1">
    <citation type="submission" date="2016-10" db="EMBL/GenBank/DDBJ databases">
        <authorList>
            <person name="Varghese N."/>
            <person name="Submissions S."/>
        </authorList>
    </citation>
    <scope>NUCLEOTIDE SEQUENCE [LARGE SCALE GENOMIC DNA]</scope>
    <source>
        <strain evidence="3">ATCC 25963</strain>
    </source>
</reference>
<accession>A0A1I1XG31</accession>
<evidence type="ECO:0000259" key="1">
    <source>
        <dbReference type="SMART" id="SM00829"/>
    </source>
</evidence>
<organism evidence="2 3">
    <name type="scientific">Nannocystis exedens</name>
    <dbReference type="NCBI Taxonomy" id="54"/>
    <lineage>
        <taxon>Bacteria</taxon>
        <taxon>Pseudomonadati</taxon>
        <taxon>Myxococcota</taxon>
        <taxon>Polyangia</taxon>
        <taxon>Nannocystales</taxon>
        <taxon>Nannocystaceae</taxon>
        <taxon>Nannocystis</taxon>
    </lineage>
</organism>
<dbReference type="PANTHER" id="PTHR45033">
    <property type="match status" value="1"/>
</dbReference>
<sequence>MTGTAPKTLERSEAPQAPLNARMLRWELEAPGVRNLALREAARPEPGPGEVLVRVHAVSLNYRDLLIWEGRMGELAKPFIPGSDFSGEVVEVGPLVTRFGVGDRVIGLDVEDWVDGAAPGLRTNTVAVSGRLAEFAVVREDMLVAAPLTLGWGEASTLPTAGLTAWMAVVEIGGVRAGQTWVVQGTGGVSLFAVQFAAAHGAKVILTSSSDEKLARGLELGASAGVNYRTHPDWDRQVMALTKGRGADAVIEMAAGENLATSVEALTYGGRILLVGLLGSDRVTTPVGPLLLRRATLSAIGVGPRRALEDMIRAIDSLGIRPVVAAAYDFADLPAAVAHLQTGAVGKVVVQVQASPGVPRRLHGGTLALRH</sequence>
<dbReference type="GO" id="GO:0016491">
    <property type="term" value="F:oxidoreductase activity"/>
    <property type="evidence" value="ECO:0007669"/>
    <property type="project" value="InterPro"/>
</dbReference>
<dbReference type="InterPro" id="IPR013149">
    <property type="entry name" value="ADH-like_C"/>
</dbReference>
<dbReference type="InterPro" id="IPR052711">
    <property type="entry name" value="Zinc_ADH-like"/>
</dbReference>
<dbReference type="EMBL" id="FOMX01000008">
    <property type="protein sequence ID" value="SFE06354.1"/>
    <property type="molecule type" value="Genomic_DNA"/>
</dbReference>
<dbReference type="InterPro" id="IPR011032">
    <property type="entry name" value="GroES-like_sf"/>
</dbReference>
<dbReference type="Gene3D" id="3.90.180.10">
    <property type="entry name" value="Medium-chain alcohol dehydrogenases, catalytic domain"/>
    <property type="match status" value="1"/>
</dbReference>
<evidence type="ECO:0000313" key="2">
    <source>
        <dbReference type="EMBL" id="SFE06354.1"/>
    </source>
</evidence>
<dbReference type="InterPro" id="IPR036291">
    <property type="entry name" value="NAD(P)-bd_dom_sf"/>
</dbReference>
<dbReference type="Proteomes" id="UP000199400">
    <property type="component" value="Unassembled WGS sequence"/>
</dbReference>
<dbReference type="CDD" id="cd08276">
    <property type="entry name" value="MDR7"/>
    <property type="match status" value="1"/>
</dbReference>
<dbReference type="SUPFAM" id="SSF51735">
    <property type="entry name" value="NAD(P)-binding Rossmann-fold domains"/>
    <property type="match status" value="1"/>
</dbReference>
<dbReference type="AlphaFoldDB" id="A0A1I1XG31"/>
<dbReference type="Gene3D" id="3.40.50.720">
    <property type="entry name" value="NAD(P)-binding Rossmann-like Domain"/>
    <property type="match status" value="1"/>
</dbReference>
<dbReference type="STRING" id="54.SAMN02745121_02840"/>
<evidence type="ECO:0000313" key="3">
    <source>
        <dbReference type="Proteomes" id="UP000199400"/>
    </source>
</evidence>
<dbReference type="PANTHER" id="PTHR45033:SF2">
    <property type="entry name" value="ZINC-TYPE ALCOHOL DEHYDROGENASE-LIKE PROTEIN C1773.06C"/>
    <property type="match status" value="1"/>
</dbReference>
<keyword evidence="3" id="KW-1185">Reference proteome</keyword>
<name>A0A1I1XG31_9BACT</name>
<dbReference type="Pfam" id="PF00107">
    <property type="entry name" value="ADH_zinc_N"/>
    <property type="match status" value="1"/>
</dbReference>
<feature type="domain" description="Enoyl reductase (ER)" evidence="1">
    <location>
        <begin position="32"/>
        <end position="350"/>
    </location>
</feature>
<proteinExistence type="predicted"/>
<dbReference type="InterPro" id="IPR020843">
    <property type="entry name" value="ER"/>
</dbReference>
<dbReference type="Pfam" id="PF08240">
    <property type="entry name" value="ADH_N"/>
    <property type="match status" value="1"/>
</dbReference>